<proteinExistence type="predicted"/>
<sequence length="135" mass="14805">MAKQSNPTPQPKSPLVILCRKQVEARTPQETHWIITWRHSRTRSISMGWNPSPISFPVNSTASPAPLPIQFIAPDGEKRLLKNGRKQGCFIHVHGDTVNPSGVIICEGWATGCTLAENEPGSLVLPLSMRATSSR</sequence>
<organism evidence="1">
    <name type="scientific">Candidatus Kentrum sp. FW</name>
    <dbReference type="NCBI Taxonomy" id="2126338"/>
    <lineage>
        <taxon>Bacteria</taxon>
        <taxon>Pseudomonadati</taxon>
        <taxon>Pseudomonadota</taxon>
        <taxon>Gammaproteobacteria</taxon>
        <taxon>Candidatus Kentrum</taxon>
    </lineage>
</organism>
<dbReference type="AlphaFoldDB" id="A0A450TXC8"/>
<name>A0A450TXC8_9GAMM</name>
<gene>
    <name evidence="1" type="ORF">BECKFW1821C_GA0114237_105618</name>
</gene>
<evidence type="ECO:0000313" key="1">
    <source>
        <dbReference type="EMBL" id="VFJ73984.1"/>
    </source>
</evidence>
<accession>A0A450TXC8</accession>
<protein>
    <submittedName>
        <fullName evidence="1">Uncharacterized protein</fullName>
    </submittedName>
</protein>
<reference evidence="1" key="1">
    <citation type="submission" date="2019-02" db="EMBL/GenBank/DDBJ databases">
        <authorList>
            <person name="Gruber-Vodicka R. H."/>
            <person name="Seah K. B. B."/>
        </authorList>
    </citation>
    <scope>NUCLEOTIDE SEQUENCE</scope>
    <source>
        <strain evidence="1">BECK_BZ131</strain>
    </source>
</reference>
<dbReference type="EMBL" id="CAADFE010000056">
    <property type="protein sequence ID" value="VFJ73984.1"/>
    <property type="molecule type" value="Genomic_DNA"/>
</dbReference>